<feature type="compositionally biased region" description="Polar residues" evidence="11">
    <location>
        <begin position="449"/>
        <end position="462"/>
    </location>
</feature>
<gene>
    <name evidence="13" type="ORF">MIND_01333300</name>
</gene>
<evidence type="ECO:0000259" key="12">
    <source>
        <dbReference type="PROSITE" id="PS50157"/>
    </source>
</evidence>
<evidence type="ECO:0000313" key="13">
    <source>
        <dbReference type="EMBL" id="KAF7290199.1"/>
    </source>
</evidence>
<evidence type="ECO:0000256" key="6">
    <source>
        <dbReference type="ARBA" id="ARBA00023015"/>
    </source>
</evidence>
<keyword evidence="4 10" id="KW-0863">Zinc-finger</keyword>
<feature type="compositionally biased region" description="Low complexity" evidence="11">
    <location>
        <begin position="27"/>
        <end position="40"/>
    </location>
</feature>
<dbReference type="PANTHER" id="PTHR46179">
    <property type="entry name" value="ZINC FINGER PROTEIN"/>
    <property type="match status" value="1"/>
</dbReference>
<evidence type="ECO:0000256" key="11">
    <source>
        <dbReference type="SAM" id="MobiDB-lite"/>
    </source>
</evidence>
<keyword evidence="6" id="KW-0805">Transcription regulation</keyword>
<evidence type="ECO:0000256" key="2">
    <source>
        <dbReference type="ARBA" id="ARBA00022723"/>
    </source>
</evidence>
<dbReference type="SUPFAM" id="SSF57667">
    <property type="entry name" value="beta-beta-alpha zinc fingers"/>
    <property type="match status" value="1"/>
</dbReference>
<feature type="domain" description="C2H2-type" evidence="12">
    <location>
        <begin position="157"/>
        <end position="186"/>
    </location>
</feature>
<dbReference type="InterPro" id="IPR036236">
    <property type="entry name" value="Znf_C2H2_sf"/>
</dbReference>
<feature type="region of interest" description="Disordered" evidence="11">
    <location>
        <begin position="209"/>
        <end position="287"/>
    </location>
</feature>
<dbReference type="Proteomes" id="UP000636479">
    <property type="component" value="Unassembled WGS sequence"/>
</dbReference>
<feature type="compositionally biased region" description="Acidic residues" evidence="11">
    <location>
        <begin position="433"/>
        <end position="445"/>
    </location>
</feature>
<dbReference type="PROSITE" id="PS00028">
    <property type="entry name" value="ZINC_FINGER_C2H2_1"/>
    <property type="match status" value="2"/>
</dbReference>
<evidence type="ECO:0000256" key="9">
    <source>
        <dbReference type="ARBA" id="ARBA00023242"/>
    </source>
</evidence>
<dbReference type="FunFam" id="3.30.160.60:FF:001228">
    <property type="entry name" value="Zinc finger protein 236"/>
    <property type="match status" value="1"/>
</dbReference>
<feature type="region of interest" description="Disordered" evidence="11">
    <location>
        <begin position="336"/>
        <end position="365"/>
    </location>
</feature>
<evidence type="ECO:0000256" key="3">
    <source>
        <dbReference type="ARBA" id="ARBA00022737"/>
    </source>
</evidence>
<name>A0A8H6VVX3_9AGAR</name>
<accession>A0A8H6VVX3</accession>
<keyword evidence="7" id="KW-0238">DNA-binding</keyword>
<feature type="compositionally biased region" description="Basic and acidic residues" evidence="11">
    <location>
        <begin position="11"/>
        <end position="22"/>
    </location>
</feature>
<feature type="compositionally biased region" description="Basic and acidic residues" evidence="11">
    <location>
        <begin position="120"/>
        <end position="136"/>
    </location>
</feature>
<dbReference type="InterPro" id="IPR013087">
    <property type="entry name" value="Znf_C2H2_type"/>
</dbReference>
<feature type="compositionally biased region" description="Low complexity" evidence="11">
    <location>
        <begin position="270"/>
        <end position="283"/>
    </location>
</feature>
<dbReference type="SMART" id="SM00355">
    <property type="entry name" value="ZnF_C2H2"/>
    <property type="match status" value="2"/>
</dbReference>
<comment type="caution">
    <text evidence="13">The sequence shown here is derived from an EMBL/GenBank/DDBJ whole genome shotgun (WGS) entry which is preliminary data.</text>
</comment>
<dbReference type="FunFam" id="3.30.160.60:FF:000125">
    <property type="entry name" value="Putative zinc finger protein 143"/>
    <property type="match status" value="1"/>
</dbReference>
<feature type="domain" description="C2H2-type" evidence="12">
    <location>
        <begin position="129"/>
        <end position="156"/>
    </location>
</feature>
<dbReference type="InterPro" id="IPR051061">
    <property type="entry name" value="Zinc_finger_trans_reg"/>
</dbReference>
<dbReference type="PANTHER" id="PTHR46179:SF13">
    <property type="entry name" value="C2H2-TYPE DOMAIN-CONTAINING PROTEIN"/>
    <property type="match status" value="1"/>
</dbReference>
<keyword evidence="8" id="KW-0804">Transcription</keyword>
<dbReference type="Pfam" id="PF00096">
    <property type="entry name" value="zf-C2H2"/>
    <property type="match status" value="2"/>
</dbReference>
<organism evidence="13 14">
    <name type="scientific">Mycena indigotica</name>
    <dbReference type="NCBI Taxonomy" id="2126181"/>
    <lineage>
        <taxon>Eukaryota</taxon>
        <taxon>Fungi</taxon>
        <taxon>Dikarya</taxon>
        <taxon>Basidiomycota</taxon>
        <taxon>Agaricomycotina</taxon>
        <taxon>Agaricomycetes</taxon>
        <taxon>Agaricomycetidae</taxon>
        <taxon>Agaricales</taxon>
        <taxon>Marasmiineae</taxon>
        <taxon>Mycenaceae</taxon>
        <taxon>Mycena</taxon>
    </lineage>
</organism>
<reference evidence="13" key="1">
    <citation type="submission" date="2020-05" db="EMBL/GenBank/DDBJ databases">
        <title>Mycena genomes resolve the evolution of fungal bioluminescence.</title>
        <authorList>
            <person name="Tsai I.J."/>
        </authorList>
    </citation>
    <scope>NUCLEOTIDE SEQUENCE</scope>
    <source>
        <strain evidence="13">171206Taipei</strain>
    </source>
</reference>
<dbReference type="GeneID" id="59352297"/>
<dbReference type="AlphaFoldDB" id="A0A8H6VVX3"/>
<evidence type="ECO:0000256" key="8">
    <source>
        <dbReference type="ARBA" id="ARBA00023163"/>
    </source>
</evidence>
<feature type="region of interest" description="Disordered" evidence="11">
    <location>
        <begin position="386"/>
        <end position="468"/>
    </location>
</feature>
<evidence type="ECO:0000256" key="1">
    <source>
        <dbReference type="ARBA" id="ARBA00004123"/>
    </source>
</evidence>
<feature type="region of interest" description="Disordered" evidence="11">
    <location>
        <begin position="1"/>
        <end position="42"/>
    </location>
</feature>
<keyword evidence="9" id="KW-0539">Nucleus</keyword>
<evidence type="ECO:0000256" key="10">
    <source>
        <dbReference type="PROSITE-ProRule" id="PRU00042"/>
    </source>
</evidence>
<feature type="compositionally biased region" description="Acidic residues" evidence="11">
    <location>
        <begin position="108"/>
        <end position="119"/>
    </location>
</feature>
<feature type="compositionally biased region" description="Low complexity" evidence="11">
    <location>
        <begin position="391"/>
        <end position="424"/>
    </location>
</feature>
<dbReference type="GO" id="GO:0000978">
    <property type="term" value="F:RNA polymerase II cis-regulatory region sequence-specific DNA binding"/>
    <property type="evidence" value="ECO:0007669"/>
    <property type="project" value="UniProtKB-ARBA"/>
</dbReference>
<feature type="region of interest" description="Disordered" evidence="11">
    <location>
        <begin position="58"/>
        <end position="138"/>
    </location>
</feature>
<keyword evidence="5" id="KW-0862">Zinc</keyword>
<feature type="compositionally biased region" description="Polar residues" evidence="11">
    <location>
        <begin position="72"/>
        <end position="81"/>
    </location>
</feature>
<keyword evidence="3" id="KW-0677">Repeat</keyword>
<dbReference type="PROSITE" id="PS50157">
    <property type="entry name" value="ZINC_FINGER_C2H2_2"/>
    <property type="match status" value="2"/>
</dbReference>
<dbReference type="RefSeq" id="XP_037213777.1">
    <property type="nucleotide sequence ID" value="XM_037369781.1"/>
</dbReference>
<dbReference type="GO" id="GO:0005634">
    <property type="term" value="C:nucleus"/>
    <property type="evidence" value="ECO:0007669"/>
    <property type="project" value="UniProtKB-SubCell"/>
</dbReference>
<dbReference type="Gene3D" id="3.30.160.60">
    <property type="entry name" value="Classic Zinc Finger"/>
    <property type="match status" value="2"/>
</dbReference>
<dbReference type="OrthoDB" id="6077919at2759"/>
<sequence>MHYMPPAYGPRGDDYVYSDPHRWTAQSHSHSSPAPSTSATGMGFSMYDNAAADIAGYGVSPPTHGVSPPPQTGNGHHSSASGPGRGTRGRGRGRGRPSNVGQHVDVVGADEGDDDDGEGDGPRDERQRYPCPECHKRFNRPSSLRIHMNVHTGAMPFVCPHPGCGRAFNVNSNMRRHFRTHAALAAAAGSLTFSHTNPEQHHMQGAFAAGAEPKRRGRKPGATINKTSVKPVTPPVPTTPMTTAERQRAASPYGHPYPTVATYTPDRPRSPAAASRHAPVSAPTHSFSRDMNSLRYASPLYGALPPQPPGPYACEQFPRGGELGWAWDTGFASPMVGGRHSPHPGRHSPYPPPNSTGDYSKMPGPCNRGEYPPYVRLPPISTFAAPSHGYPSSQSASFPSSAASSHSSPLRRSASASSGPSVASGGYENGAGGEEDAEGEPDEDGPASGANNHVQDWGTQTPGLRGGV</sequence>
<protein>
    <recommendedName>
        <fullName evidence="12">C2H2-type domain-containing protein</fullName>
    </recommendedName>
</protein>
<evidence type="ECO:0000256" key="5">
    <source>
        <dbReference type="ARBA" id="ARBA00022833"/>
    </source>
</evidence>
<comment type="subcellular location">
    <subcellularLocation>
        <location evidence="1">Nucleus</location>
    </subcellularLocation>
</comment>
<keyword evidence="2" id="KW-0479">Metal-binding</keyword>
<dbReference type="GO" id="GO:0000981">
    <property type="term" value="F:DNA-binding transcription factor activity, RNA polymerase II-specific"/>
    <property type="evidence" value="ECO:0007669"/>
    <property type="project" value="UniProtKB-ARBA"/>
</dbReference>
<proteinExistence type="predicted"/>
<evidence type="ECO:0000313" key="14">
    <source>
        <dbReference type="Proteomes" id="UP000636479"/>
    </source>
</evidence>
<dbReference type="EMBL" id="JACAZF010000015">
    <property type="protein sequence ID" value="KAF7290199.1"/>
    <property type="molecule type" value="Genomic_DNA"/>
</dbReference>
<dbReference type="GO" id="GO:0008270">
    <property type="term" value="F:zinc ion binding"/>
    <property type="evidence" value="ECO:0007669"/>
    <property type="project" value="UniProtKB-KW"/>
</dbReference>
<evidence type="ECO:0000256" key="7">
    <source>
        <dbReference type="ARBA" id="ARBA00023125"/>
    </source>
</evidence>
<evidence type="ECO:0000256" key="4">
    <source>
        <dbReference type="ARBA" id="ARBA00022771"/>
    </source>
</evidence>
<keyword evidence="14" id="KW-1185">Reference proteome</keyword>